<feature type="domain" description="4-vinyl reductase 4VR" evidence="2">
    <location>
        <begin position="189"/>
        <end position="252"/>
    </location>
</feature>
<dbReference type="InterPro" id="IPR004096">
    <property type="entry name" value="V4R"/>
</dbReference>
<dbReference type="RefSeq" id="WP_338095533.1">
    <property type="nucleotide sequence ID" value="NZ_JAWDKB010000001.1"/>
</dbReference>
<accession>A0AAE4MFJ7</accession>
<dbReference type="InterPro" id="IPR024096">
    <property type="entry name" value="NO_sig/Golgi_transp_ligand-bd"/>
</dbReference>
<dbReference type="SMART" id="SM00418">
    <property type="entry name" value="HTH_ARSR"/>
    <property type="match status" value="1"/>
</dbReference>
<protein>
    <recommendedName>
        <fullName evidence="5">ArsR family transcriptional regulator</fullName>
    </recommendedName>
</protein>
<dbReference type="Gene3D" id="1.10.10.10">
    <property type="entry name" value="Winged helix-like DNA-binding domain superfamily/Winged helix DNA-binding domain"/>
    <property type="match status" value="1"/>
</dbReference>
<dbReference type="Gene3D" id="3.30.1380.20">
    <property type="entry name" value="Trafficking protein particle complex subunit 3"/>
    <property type="match status" value="1"/>
</dbReference>
<evidence type="ECO:0000259" key="1">
    <source>
        <dbReference type="SMART" id="SM00418"/>
    </source>
</evidence>
<dbReference type="InterPro" id="IPR011991">
    <property type="entry name" value="ArsR-like_HTH"/>
</dbReference>
<evidence type="ECO:0000259" key="2">
    <source>
        <dbReference type="SMART" id="SM00989"/>
    </source>
</evidence>
<proteinExistence type="predicted"/>
<dbReference type="SMART" id="SM00989">
    <property type="entry name" value="V4R"/>
    <property type="match status" value="1"/>
</dbReference>
<sequence>MPESDISQPLKLFSSDGTVTAIRSTVRNNILFLIRDEGEVSFSRIMEYTSLSKSTVSVHVNSLIDAGLIASHAVPGDARKKTYYLTSSHLADIEPCRQTGNNEFRELIRQCYIKYDNVDYRQIIPHIIQVALIEAGIRIDPIMIRGGEMLGESVSMYLVGNTLEKTLDNIVKFWARYGLGEMRIRSMSPLRLEIYKCYECMVLPKVERACCVISRGILTAVLSAHFGKQPVTVEEIECMAQGYPACCFEVTLPDSVVIS</sequence>
<dbReference type="AlphaFoldDB" id="A0AAE4MFJ7"/>
<organism evidence="3 4">
    <name type="scientific">Methanorbis rubei</name>
    <dbReference type="NCBI Taxonomy" id="3028300"/>
    <lineage>
        <taxon>Archaea</taxon>
        <taxon>Methanobacteriati</taxon>
        <taxon>Methanobacteriota</taxon>
        <taxon>Stenosarchaea group</taxon>
        <taxon>Methanomicrobia</taxon>
        <taxon>Methanomicrobiales</taxon>
        <taxon>Methanocorpusculaceae</taxon>
        <taxon>Methanorbis</taxon>
    </lineage>
</organism>
<dbReference type="Pfam" id="PF12802">
    <property type="entry name" value="MarR_2"/>
    <property type="match status" value="1"/>
</dbReference>
<dbReference type="SUPFAM" id="SSF111126">
    <property type="entry name" value="Ligand-binding domain in the NO signalling and Golgi transport"/>
    <property type="match status" value="1"/>
</dbReference>
<dbReference type="PANTHER" id="PTHR35090:SF2">
    <property type="entry name" value="ARSR FAMILY TRANSCRIPTIONAL REGULATOR"/>
    <property type="match status" value="1"/>
</dbReference>
<keyword evidence="4" id="KW-1185">Reference proteome</keyword>
<dbReference type="PANTHER" id="PTHR35090">
    <property type="entry name" value="DNA-DIRECTED RNA POLYMERASE SUBUNIT I"/>
    <property type="match status" value="1"/>
</dbReference>
<dbReference type="EMBL" id="JAWDKB010000001">
    <property type="protein sequence ID" value="MDV0443007.1"/>
    <property type="molecule type" value="Genomic_DNA"/>
</dbReference>
<dbReference type="Proteomes" id="UP001283212">
    <property type="component" value="Unassembled WGS sequence"/>
</dbReference>
<gene>
    <name evidence="3" type="ORF">McpCs1_03730</name>
</gene>
<dbReference type="Pfam" id="PF02830">
    <property type="entry name" value="V4R"/>
    <property type="match status" value="1"/>
</dbReference>
<dbReference type="SUPFAM" id="SSF46785">
    <property type="entry name" value="Winged helix' DNA-binding domain"/>
    <property type="match status" value="1"/>
</dbReference>
<evidence type="ECO:0000313" key="3">
    <source>
        <dbReference type="EMBL" id="MDV0443007.1"/>
    </source>
</evidence>
<feature type="domain" description="HTH arsR-type" evidence="1">
    <location>
        <begin position="17"/>
        <end position="99"/>
    </location>
</feature>
<evidence type="ECO:0000313" key="4">
    <source>
        <dbReference type="Proteomes" id="UP001283212"/>
    </source>
</evidence>
<dbReference type="GO" id="GO:0003700">
    <property type="term" value="F:DNA-binding transcription factor activity"/>
    <property type="evidence" value="ECO:0007669"/>
    <property type="project" value="InterPro"/>
</dbReference>
<dbReference type="InterPro" id="IPR001845">
    <property type="entry name" value="HTH_ArsR_DNA-bd_dom"/>
</dbReference>
<name>A0AAE4MFJ7_9EURY</name>
<reference evidence="3 4" key="1">
    <citation type="submission" date="2023-06" db="EMBL/GenBank/DDBJ databases">
        <title>Genome sequence of Methancorpusculaceae sp. Cs1.</title>
        <authorList>
            <person name="Protasov E."/>
            <person name="Platt K."/>
            <person name="Poehlein A."/>
            <person name="Daniel R."/>
            <person name="Brune A."/>
        </authorList>
    </citation>
    <scope>NUCLEOTIDE SEQUENCE [LARGE SCALE GENOMIC DNA]</scope>
    <source>
        <strain evidence="3 4">Cs1</strain>
    </source>
</reference>
<dbReference type="InterPro" id="IPR036390">
    <property type="entry name" value="WH_DNA-bd_sf"/>
</dbReference>
<dbReference type="CDD" id="cd00090">
    <property type="entry name" value="HTH_ARSR"/>
    <property type="match status" value="1"/>
</dbReference>
<evidence type="ECO:0008006" key="5">
    <source>
        <dbReference type="Google" id="ProtNLM"/>
    </source>
</evidence>
<comment type="caution">
    <text evidence="3">The sequence shown here is derived from an EMBL/GenBank/DDBJ whole genome shotgun (WGS) entry which is preliminary data.</text>
</comment>
<dbReference type="InterPro" id="IPR036388">
    <property type="entry name" value="WH-like_DNA-bd_sf"/>
</dbReference>
<dbReference type="InterPro" id="IPR000835">
    <property type="entry name" value="HTH_MarR-typ"/>
</dbReference>